<dbReference type="GO" id="GO:0012505">
    <property type="term" value="C:endomembrane system"/>
    <property type="evidence" value="ECO:0007669"/>
    <property type="project" value="TreeGrafter"/>
</dbReference>
<keyword evidence="4" id="KW-0472">Membrane</keyword>
<dbReference type="GO" id="GO:0006906">
    <property type="term" value="P:vesicle fusion"/>
    <property type="evidence" value="ECO:0007669"/>
    <property type="project" value="TreeGrafter"/>
</dbReference>
<dbReference type="AlphaFoldDB" id="A0A210Q4S1"/>
<protein>
    <submittedName>
        <fullName evidence="6">Syntaxin-17</fullName>
    </submittedName>
</protein>
<sequence>MSFENPSKNESSGDVHKFPLRRLQPAIQKFLKVVEIDLDRLHKHRLNIGKYNRLEDWTNLDREQVNASRTVQQIMANIREMEKMREQVKDDEVEAFDGKTSEMRQTAIGAIMEFLDLGQGKVAHQNKEEETGFSDSGEAQFLLSSPSSSAPVTPQREFTLVAQSLPPDLGKSQAQLNSLPKDSAAQESWDNLHENLVDLNSMIHEFATAVQTQQENLDDIQDNIEKAQDNVRQGTQTLGKASKLKSAILPIAGAVIGGIVAGPVGLFAGLKIGGFAGVVGGAVGFTGGKLIEKRQKKVVDTELQNLSGKRSNSMPDLSHTENKPSDIHVMSEAEIITTVILIETPYLVV</sequence>
<feature type="region of interest" description="Disordered" evidence="3">
    <location>
        <begin position="122"/>
        <end position="154"/>
    </location>
</feature>
<dbReference type="PROSITE" id="PS50192">
    <property type="entry name" value="T_SNARE"/>
    <property type="match status" value="1"/>
</dbReference>
<feature type="domain" description="T-SNARE coiled-coil homology" evidence="5">
    <location>
        <begin position="179"/>
        <end position="241"/>
    </location>
</feature>
<proteinExistence type="inferred from homology"/>
<dbReference type="GO" id="GO:0006886">
    <property type="term" value="P:intracellular protein transport"/>
    <property type="evidence" value="ECO:0007669"/>
    <property type="project" value="TreeGrafter"/>
</dbReference>
<evidence type="ECO:0000256" key="4">
    <source>
        <dbReference type="SAM" id="Phobius"/>
    </source>
</evidence>
<dbReference type="SUPFAM" id="SSF58038">
    <property type="entry name" value="SNARE fusion complex"/>
    <property type="match status" value="1"/>
</dbReference>
<gene>
    <name evidence="6" type="ORF">KP79_PYT24205</name>
</gene>
<dbReference type="STRING" id="6573.A0A210Q4S1"/>
<dbReference type="InterPro" id="IPR045242">
    <property type="entry name" value="Syntaxin"/>
</dbReference>
<evidence type="ECO:0000256" key="2">
    <source>
        <dbReference type="SAM" id="Coils"/>
    </source>
</evidence>
<dbReference type="SMART" id="SM00397">
    <property type="entry name" value="t_SNARE"/>
    <property type="match status" value="1"/>
</dbReference>
<keyword evidence="2" id="KW-0175">Coiled coil</keyword>
<dbReference type="Proteomes" id="UP000242188">
    <property type="component" value="Unassembled WGS sequence"/>
</dbReference>
<keyword evidence="4" id="KW-1133">Transmembrane helix</keyword>
<evidence type="ECO:0000259" key="5">
    <source>
        <dbReference type="PROSITE" id="PS50192"/>
    </source>
</evidence>
<dbReference type="GO" id="GO:0005484">
    <property type="term" value="F:SNAP receptor activity"/>
    <property type="evidence" value="ECO:0007669"/>
    <property type="project" value="TreeGrafter"/>
</dbReference>
<organism evidence="6 7">
    <name type="scientific">Mizuhopecten yessoensis</name>
    <name type="common">Japanese scallop</name>
    <name type="synonym">Patinopecten yessoensis</name>
    <dbReference type="NCBI Taxonomy" id="6573"/>
    <lineage>
        <taxon>Eukaryota</taxon>
        <taxon>Metazoa</taxon>
        <taxon>Spiralia</taxon>
        <taxon>Lophotrochozoa</taxon>
        <taxon>Mollusca</taxon>
        <taxon>Bivalvia</taxon>
        <taxon>Autobranchia</taxon>
        <taxon>Pteriomorphia</taxon>
        <taxon>Pectinida</taxon>
        <taxon>Pectinoidea</taxon>
        <taxon>Pectinidae</taxon>
        <taxon>Mizuhopecten</taxon>
    </lineage>
</organism>
<evidence type="ECO:0000256" key="3">
    <source>
        <dbReference type="SAM" id="MobiDB-lite"/>
    </source>
</evidence>
<dbReference type="GO" id="GO:0000421">
    <property type="term" value="C:autophagosome membrane"/>
    <property type="evidence" value="ECO:0007669"/>
    <property type="project" value="TreeGrafter"/>
</dbReference>
<feature type="compositionally biased region" description="Polar residues" evidence="3">
    <location>
        <begin position="142"/>
        <end position="152"/>
    </location>
</feature>
<dbReference type="InterPro" id="IPR010989">
    <property type="entry name" value="SNARE"/>
</dbReference>
<evidence type="ECO:0000313" key="6">
    <source>
        <dbReference type="EMBL" id="OWF43734.1"/>
    </source>
</evidence>
<evidence type="ECO:0000313" key="7">
    <source>
        <dbReference type="Proteomes" id="UP000242188"/>
    </source>
</evidence>
<dbReference type="EMBL" id="NEDP02005018">
    <property type="protein sequence ID" value="OWF43734.1"/>
    <property type="molecule type" value="Genomic_DNA"/>
</dbReference>
<dbReference type="PANTHER" id="PTHR19957">
    <property type="entry name" value="SYNTAXIN"/>
    <property type="match status" value="1"/>
</dbReference>
<feature type="transmembrane region" description="Helical" evidence="4">
    <location>
        <begin position="247"/>
        <end position="266"/>
    </location>
</feature>
<keyword evidence="4" id="KW-0812">Transmembrane</keyword>
<dbReference type="InterPro" id="IPR000727">
    <property type="entry name" value="T_SNARE_dom"/>
</dbReference>
<feature type="transmembrane region" description="Helical" evidence="4">
    <location>
        <begin position="272"/>
        <end position="291"/>
    </location>
</feature>
<dbReference type="GO" id="GO:0006887">
    <property type="term" value="P:exocytosis"/>
    <property type="evidence" value="ECO:0007669"/>
    <property type="project" value="TreeGrafter"/>
</dbReference>
<dbReference type="Gene3D" id="1.20.5.110">
    <property type="match status" value="1"/>
</dbReference>
<dbReference type="OrthoDB" id="10035606at2759"/>
<comment type="similarity">
    <text evidence="1">Belongs to the syntaxin family.</text>
</comment>
<feature type="coiled-coil region" evidence="2">
    <location>
        <begin position="210"/>
        <end position="237"/>
    </location>
</feature>
<comment type="caution">
    <text evidence="6">The sequence shown here is derived from an EMBL/GenBank/DDBJ whole genome shotgun (WGS) entry which is preliminary data.</text>
</comment>
<evidence type="ECO:0000256" key="1">
    <source>
        <dbReference type="ARBA" id="ARBA00009063"/>
    </source>
</evidence>
<dbReference type="PANTHER" id="PTHR19957:SF139">
    <property type="entry name" value="SYNTAXIN-17"/>
    <property type="match status" value="1"/>
</dbReference>
<reference evidence="6 7" key="1">
    <citation type="journal article" date="2017" name="Nat. Ecol. Evol.">
        <title>Scallop genome provides insights into evolution of bilaterian karyotype and development.</title>
        <authorList>
            <person name="Wang S."/>
            <person name="Zhang J."/>
            <person name="Jiao W."/>
            <person name="Li J."/>
            <person name="Xun X."/>
            <person name="Sun Y."/>
            <person name="Guo X."/>
            <person name="Huan P."/>
            <person name="Dong B."/>
            <person name="Zhang L."/>
            <person name="Hu X."/>
            <person name="Sun X."/>
            <person name="Wang J."/>
            <person name="Zhao C."/>
            <person name="Wang Y."/>
            <person name="Wang D."/>
            <person name="Huang X."/>
            <person name="Wang R."/>
            <person name="Lv J."/>
            <person name="Li Y."/>
            <person name="Zhang Z."/>
            <person name="Liu B."/>
            <person name="Lu W."/>
            <person name="Hui Y."/>
            <person name="Liang J."/>
            <person name="Zhou Z."/>
            <person name="Hou R."/>
            <person name="Li X."/>
            <person name="Liu Y."/>
            <person name="Li H."/>
            <person name="Ning X."/>
            <person name="Lin Y."/>
            <person name="Zhao L."/>
            <person name="Xing Q."/>
            <person name="Dou J."/>
            <person name="Li Y."/>
            <person name="Mao J."/>
            <person name="Guo H."/>
            <person name="Dou H."/>
            <person name="Li T."/>
            <person name="Mu C."/>
            <person name="Jiang W."/>
            <person name="Fu Q."/>
            <person name="Fu X."/>
            <person name="Miao Y."/>
            <person name="Liu J."/>
            <person name="Yu Q."/>
            <person name="Li R."/>
            <person name="Liao H."/>
            <person name="Li X."/>
            <person name="Kong Y."/>
            <person name="Jiang Z."/>
            <person name="Chourrout D."/>
            <person name="Li R."/>
            <person name="Bao Z."/>
        </authorList>
    </citation>
    <scope>NUCLEOTIDE SEQUENCE [LARGE SCALE GENOMIC DNA]</scope>
    <source>
        <strain evidence="6 7">PY_sf001</strain>
    </source>
</reference>
<dbReference type="GO" id="GO:0048278">
    <property type="term" value="P:vesicle docking"/>
    <property type="evidence" value="ECO:0007669"/>
    <property type="project" value="TreeGrafter"/>
</dbReference>
<dbReference type="Pfam" id="PF26585">
    <property type="entry name" value="STX17_N"/>
    <property type="match status" value="1"/>
</dbReference>
<name>A0A210Q4S1_MIZYE</name>
<dbReference type="GO" id="GO:0005886">
    <property type="term" value="C:plasma membrane"/>
    <property type="evidence" value="ECO:0007669"/>
    <property type="project" value="TreeGrafter"/>
</dbReference>
<dbReference type="GO" id="GO:0000149">
    <property type="term" value="F:SNARE binding"/>
    <property type="evidence" value="ECO:0007669"/>
    <property type="project" value="TreeGrafter"/>
</dbReference>
<keyword evidence="7" id="KW-1185">Reference proteome</keyword>
<dbReference type="InterPro" id="IPR059001">
    <property type="entry name" value="STX17_N"/>
</dbReference>
<dbReference type="GO" id="GO:0031201">
    <property type="term" value="C:SNARE complex"/>
    <property type="evidence" value="ECO:0007669"/>
    <property type="project" value="TreeGrafter"/>
</dbReference>
<dbReference type="SUPFAM" id="SSF47661">
    <property type="entry name" value="t-snare proteins"/>
    <property type="match status" value="1"/>
</dbReference>
<accession>A0A210Q4S1</accession>